<dbReference type="PANTHER" id="PTHR24223">
    <property type="entry name" value="ATP-BINDING CASSETTE SUB-FAMILY C"/>
    <property type="match status" value="1"/>
</dbReference>
<dbReference type="GO" id="GO:0005524">
    <property type="term" value="F:ATP binding"/>
    <property type="evidence" value="ECO:0007669"/>
    <property type="project" value="UniProtKB-KW"/>
</dbReference>
<feature type="transmembrane region" description="Helical" evidence="11">
    <location>
        <begin position="807"/>
        <end position="827"/>
    </location>
</feature>
<feature type="transmembrane region" description="Helical" evidence="11">
    <location>
        <begin position="199"/>
        <end position="218"/>
    </location>
</feature>
<dbReference type="GO" id="GO:0016887">
    <property type="term" value="F:ATP hydrolysis activity"/>
    <property type="evidence" value="ECO:0007669"/>
    <property type="project" value="InterPro"/>
</dbReference>
<evidence type="ECO:0000313" key="15">
    <source>
        <dbReference type="Proteomes" id="UP000094527"/>
    </source>
</evidence>
<keyword evidence="3" id="KW-0813">Transport</keyword>
<dbReference type="Gene3D" id="3.40.50.300">
    <property type="entry name" value="P-loop containing nucleotide triphosphate hydrolases"/>
    <property type="match status" value="2"/>
</dbReference>
<evidence type="ECO:0000256" key="3">
    <source>
        <dbReference type="ARBA" id="ARBA00022448"/>
    </source>
</evidence>
<dbReference type="CDD" id="cd03244">
    <property type="entry name" value="ABCC_MRP_domain2"/>
    <property type="match status" value="1"/>
</dbReference>
<dbReference type="Pfam" id="PF00005">
    <property type="entry name" value="ABC_tran"/>
    <property type="match status" value="2"/>
</dbReference>
<dbReference type="OrthoDB" id="6500128at2759"/>
<dbReference type="CDD" id="cd03250">
    <property type="entry name" value="ABCC_MRP_domain1"/>
    <property type="match status" value="1"/>
</dbReference>
<feature type="domain" description="ABC transmembrane type-1" evidence="13">
    <location>
        <begin position="174"/>
        <end position="339"/>
    </location>
</feature>
<dbReference type="FunFam" id="3.40.50.300:FF:000163">
    <property type="entry name" value="Multidrug resistance-associated protein member 4"/>
    <property type="match status" value="1"/>
</dbReference>
<feature type="transmembrane region" description="Helical" evidence="11">
    <location>
        <begin position="666"/>
        <end position="688"/>
    </location>
</feature>
<dbReference type="InterPro" id="IPR050173">
    <property type="entry name" value="ABC_transporter_C-like"/>
</dbReference>
<evidence type="ECO:0000256" key="8">
    <source>
        <dbReference type="ARBA" id="ARBA00022989"/>
    </source>
</evidence>
<dbReference type="PROSITE" id="PS00211">
    <property type="entry name" value="ABC_TRANSPORTER_1"/>
    <property type="match status" value="1"/>
</dbReference>
<dbReference type="AlphaFoldDB" id="A0A1D2MPZ9"/>
<evidence type="ECO:0000256" key="10">
    <source>
        <dbReference type="SAM" id="MobiDB-lite"/>
    </source>
</evidence>
<feature type="transmembrane region" description="Helical" evidence="11">
    <location>
        <begin position="735"/>
        <end position="759"/>
    </location>
</feature>
<dbReference type="EMBL" id="LJIJ01000731">
    <property type="protein sequence ID" value="ODM94951.1"/>
    <property type="molecule type" value="Genomic_DNA"/>
</dbReference>
<sequence>MDVTRREPKPSPLEKANFFSKHFLVWFWPIFKIGARRPLGKDDLWDPPSDDKAQKNADSLESAWNAFLEGENVRLSSDDPEQVKFIPGQGKKPKDPKSTENNDFMCLLSALKATFGTAYFRVWPLIIFNDCFLRVVQPWFMLLLIRTFIEDKVDVNAQYWYAGGSMVRISDGGQQTNQGQITTLISNDAGCVEQNLMHIPYLLVAPLQLIIFMSFLWFEFDWNGTLSSLYRNKIGQRTDERTRTLTEVIDGITSLKMYAWEEIFKAIVQDRRKAEVKELRRRSRLHAFQMSIFLTSSRIVPFLTFLMFVLWGGPLTADRVFYAIAVYNTVTHYMVFLVPGGIRAIGEIKGSLQRIQTFLMLEEKPDNGNSYKRKAGQSPEIKLSEVSASWSRSNGRPVLSNVTCELVQNKLVLIVGRIGSGKTSLLRLILNELQITGGNVTINGSVSYAPQKSYVFPGSIRQNIVFHNKFDAARYDQVIEASGLSQDIQRFKNGDRRSVVGLSGGELARVSLARCLYHEANIYLLDDPLSAVDTGVSKHIFAESFKNFLGEKLRLVVTHQVHYLREADYVIVVDNGRIVKQGTPIEVEETVTGLIGKITDAADVDSVVPTKKAEINGVRASANEQSSIQIEEEKDKDDDDEDSGEGSLGLKIYWKYFKSGKSNAQLFIYLGIFIIAQIFTTLIEYWLAKWTNAEEKMYETSLNTTIVADAEERPPFSWDSFESFLSHLDNLEQRMYLYIYLILTIIVFLTNLAKAVAFFQYSMRICTNIHERMLKSLLRAEPAFFDKNHSGRIMNRLTKDVSVIDEAIPFAFFDFFTIFLQVITVIALIIFAIWYSVVAVIVFLLALGYVRGYYVTTSRELKRIDGTTRSPVISHLQATFSGLVTVRALEAEAALSNQFDYLQDENTSATISFLAASQCFNIWIEILATFLLTVVAFGFLLAQNYLGMTFLGGNVGLAICSALSLTIWLQYGMKTSANVENLMISVERALQYTKLKPEAPLKTPEDKNSPTGWPNDGSIKFNNVSLSYDGVQDILQKLSFSINAKEKIGIVGKTGAGKSSVLRALFRMTEVKNGGITIDNLSISGLGLHSLRKNLAIIPQKPQLFKATLAFNLYPHAENKKDDQAPTREQMKKVLETIGLRKELDSEVEMNGDTYSMGEQQLVSVARAMILKRQIVCMDEATAHVDSGTDNHIQKILREQLSDRTVITIAHRLGTVIEYDKILVLQNGQLVNPDGQLSQMVDNMGKDAESLKQRAADSYEAWVRKNGNLR</sequence>
<keyword evidence="6" id="KW-0547">Nucleotide-binding</keyword>
<evidence type="ECO:0000256" key="5">
    <source>
        <dbReference type="ARBA" id="ARBA00022737"/>
    </source>
</evidence>
<dbReference type="CDD" id="cd18580">
    <property type="entry name" value="ABC_6TM_ABCC_D2"/>
    <property type="match status" value="1"/>
</dbReference>
<dbReference type="Pfam" id="PF00664">
    <property type="entry name" value="ABC_membrane"/>
    <property type="match status" value="2"/>
</dbReference>
<comment type="caution">
    <text evidence="14">The sequence shown here is derived from an EMBL/GenBank/DDBJ whole genome shotgun (WGS) entry which is preliminary data.</text>
</comment>
<evidence type="ECO:0000259" key="12">
    <source>
        <dbReference type="PROSITE" id="PS50893"/>
    </source>
</evidence>
<dbReference type="FunFam" id="1.20.1560.10:FF:000014">
    <property type="entry name" value="Multidrug resistance-associated protein member 4"/>
    <property type="match status" value="1"/>
</dbReference>
<keyword evidence="4 11" id="KW-0812">Transmembrane</keyword>
<feature type="domain" description="ABC transporter" evidence="12">
    <location>
        <begin position="381"/>
        <end position="600"/>
    </location>
</feature>
<comment type="subcellular location">
    <subcellularLocation>
        <location evidence="1">Membrane</location>
        <topology evidence="1">Multi-pass membrane protein</topology>
    </subcellularLocation>
</comment>
<keyword evidence="9 11" id="KW-0472">Membrane</keyword>
<feature type="domain" description="ABC transporter" evidence="12">
    <location>
        <begin position="1019"/>
        <end position="1253"/>
    </location>
</feature>
<dbReference type="GO" id="GO:0016020">
    <property type="term" value="C:membrane"/>
    <property type="evidence" value="ECO:0007669"/>
    <property type="project" value="UniProtKB-SubCell"/>
</dbReference>
<dbReference type="STRING" id="48709.A0A1D2MPZ9"/>
<protein>
    <submittedName>
        <fullName evidence="14">Multidrug resistance-associated protein 4</fullName>
    </submittedName>
</protein>
<dbReference type="InterPro" id="IPR044726">
    <property type="entry name" value="ABCC_6TM_D2"/>
</dbReference>
<dbReference type="SUPFAM" id="SSF52540">
    <property type="entry name" value="P-loop containing nucleoside triphosphate hydrolases"/>
    <property type="match status" value="2"/>
</dbReference>
<dbReference type="PANTHER" id="PTHR24223:SF456">
    <property type="entry name" value="MULTIDRUG RESISTANCE-ASSOCIATED PROTEIN LETHAL(2)03659"/>
    <property type="match status" value="1"/>
</dbReference>
<evidence type="ECO:0000256" key="11">
    <source>
        <dbReference type="SAM" id="Phobius"/>
    </source>
</evidence>
<dbReference type="GO" id="GO:0140359">
    <property type="term" value="F:ABC-type transporter activity"/>
    <property type="evidence" value="ECO:0007669"/>
    <property type="project" value="InterPro"/>
</dbReference>
<dbReference type="InterPro" id="IPR036640">
    <property type="entry name" value="ABC1_TM_sf"/>
</dbReference>
<dbReference type="FunFam" id="3.40.50.300:FF:000973">
    <property type="entry name" value="Multidrug resistance-associated protein 4"/>
    <property type="match status" value="1"/>
</dbReference>
<dbReference type="InterPro" id="IPR003439">
    <property type="entry name" value="ABC_transporter-like_ATP-bd"/>
</dbReference>
<dbReference type="Gene3D" id="1.20.1560.10">
    <property type="entry name" value="ABC transporter type 1, transmembrane domain"/>
    <property type="match status" value="2"/>
</dbReference>
<feature type="transmembrane region" description="Helical" evidence="11">
    <location>
        <begin position="287"/>
        <end position="308"/>
    </location>
</feature>
<evidence type="ECO:0000313" key="14">
    <source>
        <dbReference type="EMBL" id="ODM94951.1"/>
    </source>
</evidence>
<keyword evidence="7" id="KW-0067">ATP-binding</keyword>
<keyword evidence="8 11" id="KW-1133">Transmembrane helix</keyword>
<feature type="transmembrane region" description="Helical" evidence="11">
    <location>
        <begin position="922"/>
        <end position="942"/>
    </location>
</feature>
<dbReference type="InterPro" id="IPR017871">
    <property type="entry name" value="ABC_transporter-like_CS"/>
</dbReference>
<keyword evidence="5" id="KW-0677">Repeat</keyword>
<keyword evidence="15" id="KW-1185">Reference proteome</keyword>
<evidence type="ECO:0000256" key="6">
    <source>
        <dbReference type="ARBA" id="ARBA00022741"/>
    </source>
</evidence>
<dbReference type="InterPro" id="IPR011527">
    <property type="entry name" value="ABC1_TM_dom"/>
</dbReference>
<evidence type="ECO:0000256" key="1">
    <source>
        <dbReference type="ARBA" id="ARBA00004141"/>
    </source>
</evidence>
<feature type="region of interest" description="Disordered" evidence="10">
    <location>
        <begin position="619"/>
        <end position="643"/>
    </location>
</feature>
<gene>
    <name evidence="14" type="ORF">Ocin01_11732</name>
</gene>
<evidence type="ECO:0000256" key="9">
    <source>
        <dbReference type="ARBA" id="ARBA00023136"/>
    </source>
</evidence>
<feature type="transmembrane region" description="Helical" evidence="11">
    <location>
        <begin position="948"/>
        <end position="969"/>
    </location>
</feature>
<dbReference type="PROSITE" id="PS50929">
    <property type="entry name" value="ABC_TM1F"/>
    <property type="match status" value="2"/>
</dbReference>
<dbReference type="SMART" id="SM00382">
    <property type="entry name" value="AAA"/>
    <property type="match status" value="2"/>
</dbReference>
<feature type="domain" description="ABC transmembrane type-1" evidence="13">
    <location>
        <begin position="724"/>
        <end position="944"/>
    </location>
</feature>
<evidence type="ECO:0000256" key="2">
    <source>
        <dbReference type="ARBA" id="ARBA00009726"/>
    </source>
</evidence>
<dbReference type="SUPFAM" id="SSF90123">
    <property type="entry name" value="ABC transporter transmembrane region"/>
    <property type="match status" value="2"/>
</dbReference>
<reference evidence="14 15" key="1">
    <citation type="journal article" date="2016" name="Genome Biol. Evol.">
        <title>Gene Family Evolution Reflects Adaptation to Soil Environmental Stressors in the Genome of the Collembolan Orchesella cincta.</title>
        <authorList>
            <person name="Faddeeva-Vakhrusheva A."/>
            <person name="Derks M.F."/>
            <person name="Anvar S.Y."/>
            <person name="Agamennone V."/>
            <person name="Suring W."/>
            <person name="Smit S."/>
            <person name="van Straalen N.M."/>
            <person name="Roelofs D."/>
        </authorList>
    </citation>
    <scope>NUCLEOTIDE SEQUENCE [LARGE SCALE GENOMIC DNA]</scope>
    <source>
        <tissue evidence="14">Mixed pool</tissue>
    </source>
</reference>
<accession>A0A1D2MPZ9</accession>
<dbReference type="PROSITE" id="PS50893">
    <property type="entry name" value="ABC_TRANSPORTER_2"/>
    <property type="match status" value="2"/>
</dbReference>
<evidence type="ECO:0000256" key="4">
    <source>
        <dbReference type="ARBA" id="ARBA00022692"/>
    </source>
</evidence>
<name>A0A1D2MPZ9_ORCCI</name>
<feature type="compositionally biased region" description="Acidic residues" evidence="10">
    <location>
        <begin position="630"/>
        <end position="643"/>
    </location>
</feature>
<dbReference type="InterPro" id="IPR003593">
    <property type="entry name" value="AAA+_ATPase"/>
</dbReference>
<comment type="similarity">
    <text evidence="2">Belongs to the ABC transporter superfamily. ABCC family. Conjugate transporter (TC 3.A.1.208) subfamily.</text>
</comment>
<dbReference type="Proteomes" id="UP000094527">
    <property type="component" value="Unassembled WGS sequence"/>
</dbReference>
<proteinExistence type="inferred from homology"/>
<feature type="transmembrane region" description="Helical" evidence="11">
    <location>
        <begin position="833"/>
        <end position="854"/>
    </location>
</feature>
<dbReference type="InterPro" id="IPR027417">
    <property type="entry name" value="P-loop_NTPase"/>
</dbReference>
<feature type="transmembrane region" description="Helical" evidence="11">
    <location>
        <begin position="320"/>
        <end position="345"/>
    </location>
</feature>
<evidence type="ECO:0000259" key="13">
    <source>
        <dbReference type="PROSITE" id="PS50929"/>
    </source>
</evidence>
<dbReference type="OMA" id="HEANIYL"/>
<evidence type="ECO:0000256" key="7">
    <source>
        <dbReference type="ARBA" id="ARBA00022840"/>
    </source>
</evidence>
<organism evidence="14 15">
    <name type="scientific">Orchesella cincta</name>
    <name type="common">Springtail</name>
    <name type="synonym">Podura cincta</name>
    <dbReference type="NCBI Taxonomy" id="48709"/>
    <lineage>
        <taxon>Eukaryota</taxon>
        <taxon>Metazoa</taxon>
        <taxon>Ecdysozoa</taxon>
        <taxon>Arthropoda</taxon>
        <taxon>Hexapoda</taxon>
        <taxon>Collembola</taxon>
        <taxon>Entomobryomorpha</taxon>
        <taxon>Entomobryoidea</taxon>
        <taxon>Orchesellidae</taxon>
        <taxon>Orchesellinae</taxon>
        <taxon>Orchesella</taxon>
    </lineage>
</organism>